<evidence type="ECO:0000313" key="6">
    <source>
        <dbReference type="Proteomes" id="UP001333996"/>
    </source>
</evidence>
<keyword evidence="6" id="KW-1185">Reference proteome</keyword>
<dbReference type="Pfam" id="PF00392">
    <property type="entry name" value="GntR"/>
    <property type="match status" value="1"/>
</dbReference>
<keyword evidence="2" id="KW-0238">DNA-binding</keyword>
<feature type="domain" description="HTH gntR-type" evidence="4">
    <location>
        <begin position="14"/>
        <end position="81"/>
    </location>
</feature>
<protein>
    <submittedName>
        <fullName evidence="5">GntR family transcriptional regulator</fullName>
    </submittedName>
</protein>
<comment type="caution">
    <text evidence="5">The sequence shown here is derived from an EMBL/GenBank/DDBJ whole genome shotgun (WGS) entry which is preliminary data.</text>
</comment>
<dbReference type="SUPFAM" id="SSF48008">
    <property type="entry name" value="GntR ligand-binding domain-like"/>
    <property type="match status" value="1"/>
</dbReference>
<accession>A0ABU7FG25</accession>
<dbReference type="Gene3D" id="1.10.10.10">
    <property type="entry name" value="Winged helix-like DNA-binding domain superfamily/Winged helix DNA-binding domain"/>
    <property type="match status" value="1"/>
</dbReference>
<dbReference type="InterPro" id="IPR011711">
    <property type="entry name" value="GntR_C"/>
</dbReference>
<evidence type="ECO:0000256" key="3">
    <source>
        <dbReference type="ARBA" id="ARBA00023163"/>
    </source>
</evidence>
<evidence type="ECO:0000256" key="2">
    <source>
        <dbReference type="ARBA" id="ARBA00023125"/>
    </source>
</evidence>
<dbReference type="EMBL" id="JAYWVC010000018">
    <property type="protein sequence ID" value="MED7822084.1"/>
    <property type="molecule type" value="Genomic_DNA"/>
</dbReference>
<dbReference type="PROSITE" id="PS50949">
    <property type="entry name" value="HTH_GNTR"/>
    <property type="match status" value="1"/>
</dbReference>
<proteinExistence type="predicted"/>
<keyword evidence="1" id="KW-0805">Transcription regulation</keyword>
<gene>
    <name evidence="5" type="ORF">VXC91_08845</name>
</gene>
<dbReference type="SUPFAM" id="SSF46785">
    <property type="entry name" value="Winged helix' DNA-binding domain"/>
    <property type="match status" value="1"/>
</dbReference>
<evidence type="ECO:0000259" key="4">
    <source>
        <dbReference type="PROSITE" id="PS50949"/>
    </source>
</evidence>
<dbReference type="InterPro" id="IPR008920">
    <property type="entry name" value="TF_FadR/GntR_C"/>
</dbReference>
<dbReference type="Pfam" id="PF07729">
    <property type="entry name" value="FCD"/>
    <property type="match status" value="1"/>
</dbReference>
<reference evidence="5" key="1">
    <citation type="submission" date="2024-01" db="EMBL/GenBank/DDBJ databases">
        <title>First draft genome sequence data of TA4-1, the type strain of Gram-positive actinobacterium Streptomyces chiangmaiensis.</title>
        <authorList>
            <person name="Yasawong M."/>
            <person name="Nantapong N."/>
        </authorList>
    </citation>
    <scope>NUCLEOTIDE SEQUENCE</scope>
    <source>
        <strain evidence="5">TA4-1</strain>
    </source>
</reference>
<sequence>MSPAHARDPRGSDSVRSQHIAGILRDEILAGDLKPGTWLRQDELAARLGASRIPVREALRILESEGLTESFPNRGARVPVLSIEDVNTYYRMRERLEPLTLTESLSHLSDDHLARLERIQDEIENQSDVNRFLLLDRDFHMTTYSGCPSAPLLAMTERLWNSTQHYRRAFMVLKDPDRAMIVNAEHRLILDAVRRRDPEDCERYLAGHIRRTRVELTAHPELFVADEGASGSLRLPERTSGLR</sequence>
<evidence type="ECO:0000313" key="5">
    <source>
        <dbReference type="EMBL" id="MED7822084.1"/>
    </source>
</evidence>
<keyword evidence="3" id="KW-0804">Transcription</keyword>
<dbReference type="InterPro" id="IPR000524">
    <property type="entry name" value="Tscrpt_reg_HTH_GntR"/>
</dbReference>
<name>A0ABU7FG25_9ACTN</name>
<dbReference type="PANTHER" id="PTHR43537">
    <property type="entry name" value="TRANSCRIPTIONAL REGULATOR, GNTR FAMILY"/>
    <property type="match status" value="1"/>
</dbReference>
<dbReference type="CDD" id="cd07377">
    <property type="entry name" value="WHTH_GntR"/>
    <property type="match status" value="1"/>
</dbReference>
<dbReference type="RefSeq" id="WP_329506398.1">
    <property type="nucleotide sequence ID" value="NZ_BAAAYZ010000028.1"/>
</dbReference>
<dbReference type="SMART" id="SM00895">
    <property type="entry name" value="FCD"/>
    <property type="match status" value="1"/>
</dbReference>
<organism evidence="5 6">
    <name type="scientific">Streptomyces chiangmaiensis</name>
    <dbReference type="NCBI Taxonomy" id="766497"/>
    <lineage>
        <taxon>Bacteria</taxon>
        <taxon>Bacillati</taxon>
        <taxon>Actinomycetota</taxon>
        <taxon>Actinomycetes</taxon>
        <taxon>Kitasatosporales</taxon>
        <taxon>Streptomycetaceae</taxon>
        <taxon>Streptomyces</taxon>
    </lineage>
</organism>
<dbReference type="SMART" id="SM00345">
    <property type="entry name" value="HTH_GNTR"/>
    <property type="match status" value="1"/>
</dbReference>
<evidence type="ECO:0000256" key="1">
    <source>
        <dbReference type="ARBA" id="ARBA00023015"/>
    </source>
</evidence>
<dbReference type="Proteomes" id="UP001333996">
    <property type="component" value="Unassembled WGS sequence"/>
</dbReference>
<dbReference type="InterPro" id="IPR036388">
    <property type="entry name" value="WH-like_DNA-bd_sf"/>
</dbReference>
<dbReference type="PANTHER" id="PTHR43537:SF24">
    <property type="entry name" value="GLUCONATE OPERON TRANSCRIPTIONAL REPRESSOR"/>
    <property type="match status" value="1"/>
</dbReference>
<dbReference type="InterPro" id="IPR036390">
    <property type="entry name" value="WH_DNA-bd_sf"/>
</dbReference>
<dbReference type="Gene3D" id="1.20.120.530">
    <property type="entry name" value="GntR ligand-binding domain-like"/>
    <property type="match status" value="1"/>
</dbReference>